<sequence length="135" mass="15139">MAPQQESTDSSTQPEQVDYGHSLISSRRVEGTPVFSTKNEKLGTIHSVMIGKRTGTVAYAVLEFGGFMGVGSKVHPVPWSLLTYDIDHDGYVVEMTRDQLAKAPAMTLDESDRPIDRQYQEQLNSYWGTMPWWGL</sequence>
<proteinExistence type="predicted"/>
<dbReference type="Proteomes" id="UP000298213">
    <property type="component" value="Unassembled WGS sequence"/>
</dbReference>
<comment type="caution">
    <text evidence="2">The sequence shown here is derived from an EMBL/GenBank/DDBJ whole genome shotgun (WGS) entry which is preliminary data.</text>
</comment>
<feature type="domain" description="PRC-barrel" evidence="1">
    <location>
        <begin position="24"/>
        <end position="99"/>
    </location>
</feature>
<evidence type="ECO:0000259" key="1">
    <source>
        <dbReference type="Pfam" id="PF05239"/>
    </source>
</evidence>
<dbReference type="AlphaFoldDB" id="A0A4Y8ZNG6"/>
<name>A0A4Y8ZNG6_9SPHN</name>
<protein>
    <submittedName>
        <fullName evidence="2">PRC-barrel domain containing protein</fullName>
    </submittedName>
</protein>
<dbReference type="Gene3D" id="2.30.30.240">
    <property type="entry name" value="PRC-barrel domain"/>
    <property type="match status" value="1"/>
</dbReference>
<dbReference type="PANTHER" id="PTHR36505:SF1">
    <property type="entry name" value="BLR1072 PROTEIN"/>
    <property type="match status" value="1"/>
</dbReference>
<dbReference type="SUPFAM" id="SSF50346">
    <property type="entry name" value="PRC-barrel domain"/>
    <property type="match status" value="1"/>
</dbReference>
<keyword evidence="3" id="KW-1185">Reference proteome</keyword>
<dbReference type="Pfam" id="PF05239">
    <property type="entry name" value="PRC"/>
    <property type="match status" value="1"/>
</dbReference>
<organism evidence="2 3">
    <name type="scientific">Sphingomonas parva</name>
    <dbReference type="NCBI Taxonomy" id="2555898"/>
    <lineage>
        <taxon>Bacteria</taxon>
        <taxon>Pseudomonadati</taxon>
        <taxon>Pseudomonadota</taxon>
        <taxon>Alphaproteobacteria</taxon>
        <taxon>Sphingomonadales</taxon>
        <taxon>Sphingomonadaceae</taxon>
        <taxon>Sphingomonas</taxon>
    </lineage>
</organism>
<accession>A0A4Y8ZNG6</accession>
<dbReference type="OrthoDB" id="7274881at2"/>
<gene>
    <name evidence="2" type="ORF">E2493_18370</name>
</gene>
<dbReference type="InterPro" id="IPR011033">
    <property type="entry name" value="PRC_barrel-like_sf"/>
</dbReference>
<reference evidence="2 3" key="1">
    <citation type="submission" date="2019-03" db="EMBL/GenBank/DDBJ databases">
        <title>Genome sequence of Sphingomonas sp. 17J27-24.</title>
        <authorList>
            <person name="Kim M."/>
            <person name="Maeng S."/>
            <person name="Sathiyaraj S."/>
        </authorList>
    </citation>
    <scope>NUCLEOTIDE SEQUENCE [LARGE SCALE GENOMIC DNA]</scope>
    <source>
        <strain evidence="2 3">17J27-24</strain>
    </source>
</reference>
<dbReference type="InterPro" id="IPR027275">
    <property type="entry name" value="PRC-brl_dom"/>
</dbReference>
<evidence type="ECO:0000313" key="2">
    <source>
        <dbReference type="EMBL" id="TFI56812.1"/>
    </source>
</evidence>
<evidence type="ECO:0000313" key="3">
    <source>
        <dbReference type="Proteomes" id="UP000298213"/>
    </source>
</evidence>
<dbReference type="EMBL" id="SPDV01000052">
    <property type="protein sequence ID" value="TFI56812.1"/>
    <property type="molecule type" value="Genomic_DNA"/>
</dbReference>
<dbReference type="PANTHER" id="PTHR36505">
    <property type="entry name" value="BLR1072 PROTEIN"/>
    <property type="match status" value="1"/>
</dbReference>